<sequence>MNDQPQPTPQEASDDAARRAAARISFRLTYDHTSMPRRIGIGSMSGPPIPCAYGGQLQSSGEWDAPDDGQPRDEVGWLDQFLSYVVGETVHEGLEHYQVDGRPWLDPHGPAEAAIHAAVDRLHADLVAIRRRFSSDQAK</sequence>
<dbReference type="AlphaFoldDB" id="A0A8J3JVT0"/>
<evidence type="ECO:0000256" key="1">
    <source>
        <dbReference type="SAM" id="MobiDB-lite"/>
    </source>
</evidence>
<keyword evidence="3" id="KW-1185">Reference proteome</keyword>
<evidence type="ECO:0000313" key="3">
    <source>
        <dbReference type="Proteomes" id="UP000601223"/>
    </source>
</evidence>
<gene>
    <name evidence="2" type="ORF">Cba03nite_74040</name>
</gene>
<feature type="region of interest" description="Disordered" evidence="1">
    <location>
        <begin position="50"/>
        <end position="71"/>
    </location>
</feature>
<comment type="caution">
    <text evidence="2">The sequence shown here is derived from an EMBL/GenBank/DDBJ whole genome shotgun (WGS) entry which is preliminary data.</text>
</comment>
<dbReference type="EMBL" id="BONF01000058">
    <property type="protein sequence ID" value="GIF86055.1"/>
    <property type="molecule type" value="Genomic_DNA"/>
</dbReference>
<evidence type="ECO:0000313" key="2">
    <source>
        <dbReference type="EMBL" id="GIF86055.1"/>
    </source>
</evidence>
<proteinExistence type="predicted"/>
<dbReference type="Proteomes" id="UP000601223">
    <property type="component" value="Unassembled WGS sequence"/>
</dbReference>
<accession>A0A8J3JVT0</accession>
<organism evidence="2 3">
    <name type="scientific">Catellatospora bangladeshensis</name>
    <dbReference type="NCBI Taxonomy" id="310355"/>
    <lineage>
        <taxon>Bacteria</taxon>
        <taxon>Bacillati</taxon>
        <taxon>Actinomycetota</taxon>
        <taxon>Actinomycetes</taxon>
        <taxon>Micromonosporales</taxon>
        <taxon>Micromonosporaceae</taxon>
        <taxon>Catellatospora</taxon>
    </lineage>
</organism>
<reference evidence="2 3" key="1">
    <citation type="submission" date="2021-01" db="EMBL/GenBank/DDBJ databases">
        <title>Whole genome shotgun sequence of Catellatospora bangladeshensis NBRC 107357.</title>
        <authorList>
            <person name="Komaki H."/>
            <person name="Tamura T."/>
        </authorList>
    </citation>
    <scope>NUCLEOTIDE SEQUENCE [LARGE SCALE GENOMIC DNA]</scope>
    <source>
        <strain evidence="2 3">NBRC 107357</strain>
    </source>
</reference>
<name>A0A8J3JVT0_9ACTN</name>
<protein>
    <submittedName>
        <fullName evidence="2">Uncharacterized protein</fullName>
    </submittedName>
</protein>
<dbReference type="RefSeq" id="WP_203756759.1">
    <property type="nucleotide sequence ID" value="NZ_BONF01000058.1"/>
</dbReference>